<dbReference type="EnsemblPlants" id="MELO3C028793.2.1">
    <property type="protein sequence ID" value="MELO3C028793.2.1"/>
    <property type="gene ID" value="MELO3C028793.2"/>
</dbReference>
<protein>
    <submittedName>
        <fullName evidence="1">Uncharacterized protein</fullName>
    </submittedName>
</protein>
<dbReference type="AlphaFoldDB" id="A0A9I9E4Y9"/>
<evidence type="ECO:0000313" key="1">
    <source>
        <dbReference type="EnsemblPlants" id="MELO3C028793.2.1"/>
    </source>
</evidence>
<sequence>MAWLGMIVRNMDGDAITIVALLWQGSYVAEADRTQGSFVDRPNRRSEWSELKASTTKTNLRRFFEQTGGKVECFRRDLERSSPAFANNTNLLTYRFTAGIVRDGG</sequence>
<accession>A0A9I9E4Y9</accession>
<organism evidence="1">
    <name type="scientific">Cucumis melo</name>
    <name type="common">Muskmelon</name>
    <dbReference type="NCBI Taxonomy" id="3656"/>
    <lineage>
        <taxon>Eukaryota</taxon>
        <taxon>Viridiplantae</taxon>
        <taxon>Streptophyta</taxon>
        <taxon>Embryophyta</taxon>
        <taxon>Tracheophyta</taxon>
        <taxon>Spermatophyta</taxon>
        <taxon>Magnoliopsida</taxon>
        <taxon>eudicotyledons</taxon>
        <taxon>Gunneridae</taxon>
        <taxon>Pentapetalae</taxon>
        <taxon>rosids</taxon>
        <taxon>fabids</taxon>
        <taxon>Cucurbitales</taxon>
        <taxon>Cucurbitaceae</taxon>
        <taxon>Benincaseae</taxon>
        <taxon>Cucumis</taxon>
    </lineage>
</organism>
<dbReference type="Gramene" id="MELO3C028793.2.1">
    <property type="protein sequence ID" value="MELO3C028793.2.1"/>
    <property type="gene ID" value="MELO3C028793.2"/>
</dbReference>
<name>A0A9I9E4Y9_CUCME</name>
<reference evidence="1" key="1">
    <citation type="submission" date="2023-03" db="UniProtKB">
        <authorList>
            <consortium name="EnsemblPlants"/>
        </authorList>
    </citation>
    <scope>IDENTIFICATION</scope>
</reference>
<proteinExistence type="predicted"/>